<evidence type="ECO:0000313" key="1">
    <source>
        <dbReference type="EMBL" id="KDO15970.1"/>
    </source>
</evidence>
<proteinExistence type="predicted"/>
<dbReference type="RefSeq" id="XP_012213321.1">
    <property type="nucleotide sequence ID" value="XM_012357931.1"/>
</dbReference>
<dbReference type="AlphaFoldDB" id="A0A067BGU6"/>
<sequence length="69" mass="7931">TYAGILLKIRTEFNKHFDTAYVEPSDDVGAPLDVYLARTENQALKQLCVELQNEVDQLRHVLRFEPLGK</sequence>
<evidence type="ECO:0000313" key="2">
    <source>
        <dbReference type="Proteomes" id="UP000030745"/>
    </source>
</evidence>
<dbReference type="OrthoDB" id="10537363at2759"/>
<dbReference type="VEuPathDB" id="FungiDB:SPRG_18489"/>
<dbReference type="EMBL" id="KK584430">
    <property type="protein sequence ID" value="KDO15970.1"/>
    <property type="molecule type" value="Genomic_DNA"/>
</dbReference>
<protein>
    <submittedName>
        <fullName evidence="1">Uncharacterized protein</fullName>
    </submittedName>
</protein>
<dbReference type="KEGG" id="spar:SPRG_18489"/>
<accession>A0A067BGU6</accession>
<keyword evidence="2" id="KW-1185">Reference proteome</keyword>
<dbReference type="Proteomes" id="UP000030745">
    <property type="component" value="Unassembled WGS sequence"/>
</dbReference>
<feature type="non-terminal residue" evidence="1">
    <location>
        <position position="1"/>
    </location>
</feature>
<organism evidence="1 2">
    <name type="scientific">Saprolegnia parasitica (strain CBS 223.65)</name>
    <dbReference type="NCBI Taxonomy" id="695850"/>
    <lineage>
        <taxon>Eukaryota</taxon>
        <taxon>Sar</taxon>
        <taxon>Stramenopiles</taxon>
        <taxon>Oomycota</taxon>
        <taxon>Saprolegniomycetes</taxon>
        <taxon>Saprolegniales</taxon>
        <taxon>Saprolegniaceae</taxon>
        <taxon>Saprolegnia</taxon>
    </lineage>
</organism>
<reference evidence="1 2" key="1">
    <citation type="journal article" date="2013" name="PLoS Genet.">
        <title>Distinctive expansion of potential virulence genes in the genome of the oomycete fish pathogen Saprolegnia parasitica.</title>
        <authorList>
            <person name="Jiang R.H."/>
            <person name="de Bruijn I."/>
            <person name="Haas B.J."/>
            <person name="Belmonte R."/>
            <person name="Lobach L."/>
            <person name="Christie J."/>
            <person name="van den Ackerveken G."/>
            <person name="Bottin A."/>
            <person name="Bulone V."/>
            <person name="Diaz-Moreno S.M."/>
            <person name="Dumas B."/>
            <person name="Fan L."/>
            <person name="Gaulin E."/>
            <person name="Govers F."/>
            <person name="Grenville-Briggs L.J."/>
            <person name="Horner N.R."/>
            <person name="Levin J.Z."/>
            <person name="Mammella M."/>
            <person name="Meijer H.J."/>
            <person name="Morris P."/>
            <person name="Nusbaum C."/>
            <person name="Oome S."/>
            <person name="Phillips A.J."/>
            <person name="van Rooyen D."/>
            <person name="Rzeszutek E."/>
            <person name="Saraiva M."/>
            <person name="Secombes C.J."/>
            <person name="Seidl M.F."/>
            <person name="Snel B."/>
            <person name="Stassen J.H."/>
            <person name="Sykes S."/>
            <person name="Tripathy S."/>
            <person name="van den Berg H."/>
            <person name="Vega-Arreguin J.C."/>
            <person name="Wawra S."/>
            <person name="Young S.K."/>
            <person name="Zeng Q."/>
            <person name="Dieguez-Uribeondo J."/>
            <person name="Russ C."/>
            <person name="Tyler B.M."/>
            <person name="van West P."/>
        </authorList>
    </citation>
    <scope>NUCLEOTIDE SEQUENCE [LARGE SCALE GENOMIC DNA]</scope>
    <source>
        <strain evidence="1 2">CBS 223.65</strain>
    </source>
</reference>
<name>A0A067BGU6_SAPPC</name>
<feature type="non-terminal residue" evidence="1">
    <location>
        <position position="69"/>
    </location>
</feature>
<dbReference type="GeneID" id="24140014"/>
<gene>
    <name evidence="1" type="ORF">SPRG_18489</name>
</gene>